<dbReference type="EMBL" id="CP046172">
    <property type="protein sequence ID" value="QIS16870.1"/>
    <property type="molecule type" value="Genomic_DNA"/>
</dbReference>
<evidence type="ECO:0000313" key="3">
    <source>
        <dbReference type="Proteomes" id="UP000503540"/>
    </source>
</evidence>
<name>A0A6G9YUP4_9NOCA</name>
<reference evidence="2 3" key="1">
    <citation type="journal article" date="2019" name="ACS Chem. Biol.">
        <title>Identification and Mobilization of a Cryptic Antibiotic Biosynthesis Gene Locus from a Human-Pathogenic Nocardia Isolate.</title>
        <authorList>
            <person name="Herisse M."/>
            <person name="Ishida K."/>
            <person name="Porter J.L."/>
            <person name="Howden B."/>
            <person name="Hertweck C."/>
            <person name="Stinear T.P."/>
            <person name="Pidot S.J."/>
        </authorList>
    </citation>
    <scope>NUCLEOTIDE SEQUENCE [LARGE SCALE GENOMIC DNA]</scope>
    <source>
        <strain evidence="2 3">AUSMDU00012717</strain>
    </source>
</reference>
<evidence type="ECO:0000256" key="1">
    <source>
        <dbReference type="SAM" id="Phobius"/>
    </source>
</evidence>
<proteinExistence type="predicted"/>
<keyword evidence="1" id="KW-1133">Transmembrane helix</keyword>
<organism evidence="2 3">
    <name type="scientific">Nocardia arthritidis</name>
    <dbReference type="NCBI Taxonomy" id="228602"/>
    <lineage>
        <taxon>Bacteria</taxon>
        <taxon>Bacillati</taxon>
        <taxon>Actinomycetota</taxon>
        <taxon>Actinomycetes</taxon>
        <taxon>Mycobacteriales</taxon>
        <taxon>Nocardiaceae</taxon>
        <taxon>Nocardia</taxon>
    </lineage>
</organism>
<feature type="transmembrane region" description="Helical" evidence="1">
    <location>
        <begin position="136"/>
        <end position="156"/>
    </location>
</feature>
<dbReference type="AlphaFoldDB" id="A0A6G9YUP4"/>
<dbReference type="Proteomes" id="UP000503540">
    <property type="component" value="Chromosome"/>
</dbReference>
<evidence type="ECO:0000313" key="2">
    <source>
        <dbReference type="EMBL" id="QIS16870.1"/>
    </source>
</evidence>
<keyword evidence="1" id="KW-0812">Transmembrane</keyword>
<keyword evidence="3" id="KW-1185">Reference proteome</keyword>
<protein>
    <submittedName>
        <fullName evidence="2">Uncharacterized protein</fullName>
    </submittedName>
</protein>
<dbReference type="RefSeq" id="WP_167478867.1">
    <property type="nucleotide sequence ID" value="NZ_CP046172.1"/>
</dbReference>
<dbReference type="KEGG" id="nah:F5544_45335"/>
<gene>
    <name evidence="2" type="ORF">F5544_45335</name>
</gene>
<accession>A0A6G9YUP4</accession>
<sequence>MATRSVPQPPFSPELLADLHADNVAPELRAELLPAVQRDPEAMRFLNSLDAVGAELRALGRDERIIHPMPDDVLARLTRFVDDLDISEGPTERVATVHRLPVAAPPESTAGPTDSEPMGFAEPIDLTARRNRRFRWLAAAAAAVAVVGAATFAITMTTDRSVPPTAMPSATATGSNNADLTPAAALSALGRFDVTGPLSGPNALNRCAAAAGYEHRTPLGAVNWTYEGKDAVLVLLTGPVAPKITALIVGTGCTAGDPQYLYATDIG</sequence>
<keyword evidence="1" id="KW-0472">Membrane</keyword>